<evidence type="ECO:0000256" key="2">
    <source>
        <dbReference type="ARBA" id="ARBA00006966"/>
    </source>
</evidence>
<evidence type="ECO:0000313" key="6">
    <source>
        <dbReference type="Proteomes" id="UP000694923"/>
    </source>
</evidence>
<comment type="similarity">
    <text evidence="2">Belongs to the threonine aldolase family.</text>
</comment>
<dbReference type="GeneID" id="103595974"/>
<organism evidence="6 7">
    <name type="scientific">Galeopterus variegatus</name>
    <name type="common">Malayan flying lemur</name>
    <name type="synonym">Cynocephalus variegatus</name>
    <dbReference type="NCBI Taxonomy" id="482537"/>
    <lineage>
        <taxon>Eukaryota</taxon>
        <taxon>Metazoa</taxon>
        <taxon>Chordata</taxon>
        <taxon>Craniata</taxon>
        <taxon>Vertebrata</taxon>
        <taxon>Euteleostomi</taxon>
        <taxon>Mammalia</taxon>
        <taxon>Eutheria</taxon>
        <taxon>Euarchontoglires</taxon>
        <taxon>Dermoptera</taxon>
        <taxon>Cynocephalidae</taxon>
        <taxon>Galeopterus</taxon>
    </lineage>
</organism>
<reference evidence="7" key="1">
    <citation type="submission" date="2025-08" db="UniProtKB">
        <authorList>
            <consortium name="RefSeq"/>
        </authorList>
    </citation>
    <scope>IDENTIFICATION</scope>
</reference>
<feature type="region of interest" description="Disordered" evidence="4">
    <location>
        <begin position="47"/>
        <end position="66"/>
    </location>
</feature>
<dbReference type="Proteomes" id="UP000694923">
    <property type="component" value="Unplaced"/>
</dbReference>
<keyword evidence="3" id="KW-0663">Pyridoxal phosphate</keyword>
<feature type="region of interest" description="Disordered" evidence="4">
    <location>
        <begin position="106"/>
        <end position="152"/>
    </location>
</feature>
<evidence type="ECO:0000256" key="3">
    <source>
        <dbReference type="ARBA" id="ARBA00022898"/>
    </source>
</evidence>
<evidence type="ECO:0000259" key="5">
    <source>
        <dbReference type="Pfam" id="PF01212"/>
    </source>
</evidence>
<dbReference type="NCBIfam" id="NF041359">
    <property type="entry name" value="GntG_guanitoxin"/>
    <property type="match status" value="1"/>
</dbReference>
<dbReference type="InterPro" id="IPR015421">
    <property type="entry name" value="PyrdxlP-dep_Trfase_major"/>
</dbReference>
<dbReference type="PANTHER" id="PTHR48097:SF9">
    <property type="entry name" value="L-THREONINE ALDOLASE"/>
    <property type="match status" value="1"/>
</dbReference>
<dbReference type="InterPro" id="IPR015422">
    <property type="entry name" value="PyrdxlP-dep_Trfase_small"/>
</dbReference>
<dbReference type="SUPFAM" id="SSF53383">
    <property type="entry name" value="PLP-dependent transferases"/>
    <property type="match status" value="1"/>
</dbReference>
<protein>
    <submittedName>
        <fullName evidence="7">Probable low-specificity L-threonine aldolase 2</fullName>
    </submittedName>
</protein>
<dbReference type="InterPro" id="IPR001597">
    <property type="entry name" value="ArAA_b-elim_lyase/Thr_aldolase"/>
</dbReference>
<dbReference type="Pfam" id="PF01212">
    <property type="entry name" value="Beta_elim_lyase"/>
    <property type="match status" value="1"/>
</dbReference>
<evidence type="ECO:0000313" key="7">
    <source>
        <dbReference type="RefSeq" id="XP_008577736.1"/>
    </source>
</evidence>
<gene>
    <name evidence="7" type="primary">LOC103595974</name>
</gene>
<dbReference type="Gene3D" id="3.90.1150.10">
    <property type="entry name" value="Aspartate Aminotransferase, domain 1"/>
    <property type="match status" value="1"/>
</dbReference>
<proteinExistence type="inferred from homology"/>
<evidence type="ECO:0000256" key="1">
    <source>
        <dbReference type="ARBA" id="ARBA00001933"/>
    </source>
</evidence>
<accession>A0ABM0RAU5</accession>
<dbReference type="InterPro" id="IPR015424">
    <property type="entry name" value="PyrdxlP-dep_Trfase"/>
</dbReference>
<feature type="compositionally biased region" description="Low complexity" evidence="4">
    <location>
        <begin position="107"/>
        <end position="120"/>
    </location>
</feature>
<comment type="cofactor">
    <cofactor evidence="1">
        <name>pyridoxal 5'-phosphate</name>
        <dbReference type="ChEBI" id="CHEBI:597326"/>
    </cofactor>
</comment>
<dbReference type="InterPro" id="IPR023603">
    <property type="entry name" value="Low_specificity_L-TA-like"/>
</dbReference>
<name>A0ABM0RAU5_GALVR</name>
<sequence>MPKVPKQAELEKYTVVRETVEKYTAVSKNEVAAIALICRLPLSPQRASSGFPATASPPRSSLPARGPCIAGSRSISRDVARTTTPIVQRGPARARAYPPLCSANYNSQRAAGPARSRSAATEVLQRRPRSSGPPLPGRRGGRSSCRGGEPGAAPAMLHGLARAAAPGLGALWARGSGSRAGVPAHVVDLRSDTVTRPGPAMRRAMAEAVVGDDDYGEDPTVRELQEKAAELLGVERTLFVPSNTMANLISVMCHCRRRGSQLLLGQECHLHVYEQGGVAQIAGVHSHPLPDLPHGTLDLAELKRMITRGHGSPYHPVCELICLENTHNSSGGRILPIDYLRQVHVLAGTYGARVHLDGARLMNAAVALAVPPARIVEHCDSVSLCFSKGLGAPVGALVGGPKDFIEEAWRLRKALGGGMRQAGVLAAAALVGLADAEETLLRDHRNAQRFAKGLQELASPICSVDPSTVETNMVMVRVDGLPPEELCRHLQTVSADEVAQTGHAVRVLLFPWSEQSVRAVWHRDVSAQDTELVLGKWKFVLRQLGP</sequence>
<dbReference type="RefSeq" id="XP_008577736.1">
    <property type="nucleotide sequence ID" value="XM_008579514.1"/>
</dbReference>
<dbReference type="Gene3D" id="3.40.640.10">
    <property type="entry name" value="Type I PLP-dependent aspartate aminotransferase-like (Major domain)"/>
    <property type="match status" value="1"/>
</dbReference>
<evidence type="ECO:0000256" key="4">
    <source>
        <dbReference type="SAM" id="MobiDB-lite"/>
    </source>
</evidence>
<keyword evidence="6" id="KW-1185">Reference proteome</keyword>
<dbReference type="PANTHER" id="PTHR48097">
    <property type="entry name" value="L-THREONINE ALDOLASE-RELATED"/>
    <property type="match status" value="1"/>
</dbReference>
<feature type="domain" description="Aromatic amino acid beta-eliminating lyase/threonine aldolase" evidence="5">
    <location>
        <begin position="188"/>
        <end position="478"/>
    </location>
</feature>